<evidence type="ECO:0000256" key="1">
    <source>
        <dbReference type="ARBA" id="ARBA00022723"/>
    </source>
</evidence>
<feature type="binding site" evidence="4">
    <location>
        <position position="257"/>
    </location>
    <ligand>
        <name>Zn(2+)</name>
        <dbReference type="ChEBI" id="CHEBI:29105"/>
        <label>2</label>
    </ligand>
</feature>
<dbReference type="InterPro" id="IPR036971">
    <property type="entry name" value="PDEase_catalytic_dom_sf"/>
</dbReference>
<sequence length="303" mass="33226">MLQKKCEKLRRKLALDAFVIVFTLGASAPYFCIKKRKTRSHAPGGARDYTPWPIPRRGYVPEDIIITCDSPPVPLPCNKDLDLQVLRPEECVAVPGSGVTGAPVPAVPGSGGKTRQHRPSDAMSQISGIRRSLHHTNSLTTLPKYGVETPREQELGFALQDLDRWGCNIFKVAEYSGGKPLTAVTYTIFKDREFSSKMFLTFLMTPEYHYLKVPYHNSNHAADVTLSIHVLLLSPALETVLTDLEILAALFADAIHDVDHPVVTNQYTSSTQVSLALAVSNTVSTSDDVFSVSSTACICISLL</sequence>
<feature type="transmembrane region" description="Helical" evidence="5">
    <location>
        <begin position="12"/>
        <end position="31"/>
    </location>
</feature>
<organism evidence="7 8">
    <name type="scientific">Amblyomma americanum</name>
    <name type="common">Lone star tick</name>
    <dbReference type="NCBI Taxonomy" id="6943"/>
    <lineage>
        <taxon>Eukaryota</taxon>
        <taxon>Metazoa</taxon>
        <taxon>Ecdysozoa</taxon>
        <taxon>Arthropoda</taxon>
        <taxon>Chelicerata</taxon>
        <taxon>Arachnida</taxon>
        <taxon>Acari</taxon>
        <taxon>Parasitiformes</taxon>
        <taxon>Ixodida</taxon>
        <taxon>Ixodoidea</taxon>
        <taxon>Ixodidae</taxon>
        <taxon>Amblyomminae</taxon>
        <taxon>Amblyomma</taxon>
    </lineage>
</organism>
<keyword evidence="2" id="KW-0378">Hydrolase</keyword>
<feature type="binding site" evidence="4">
    <location>
        <position position="256"/>
    </location>
    <ligand>
        <name>Zn(2+)</name>
        <dbReference type="ChEBI" id="CHEBI:29105"/>
        <label>1</label>
    </ligand>
</feature>
<proteinExistence type="predicted"/>
<reference evidence="7 8" key="1">
    <citation type="journal article" date="2023" name="Arcadia Sci">
        <title>De novo assembly of a long-read Amblyomma americanum tick genome.</title>
        <authorList>
            <person name="Chou S."/>
            <person name="Poskanzer K.E."/>
            <person name="Rollins M."/>
            <person name="Thuy-Boun P.S."/>
        </authorList>
    </citation>
    <scope>NUCLEOTIDE SEQUENCE [LARGE SCALE GENOMIC DNA]</scope>
    <source>
        <strain evidence="7">F_SG_1</strain>
        <tissue evidence="7">Salivary glands</tissue>
    </source>
</reference>
<feature type="domain" description="PDEase" evidence="6">
    <location>
        <begin position="147"/>
        <end position="303"/>
    </location>
</feature>
<comment type="caution">
    <text evidence="7">The sequence shown here is derived from an EMBL/GenBank/DDBJ whole genome shotgun (WGS) entry which is preliminary data.</text>
</comment>
<evidence type="ECO:0000256" key="3">
    <source>
        <dbReference type="PIRSR" id="PIRSR623088-1"/>
    </source>
</evidence>
<protein>
    <recommendedName>
        <fullName evidence="6">PDEase domain-containing protein</fullName>
    </recommendedName>
</protein>
<evidence type="ECO:0000256" key="2">
    <source>
        <dbReference type="ARBA" id="ARBA00022801"/>
    </source>
</evidence>
<evidence type="ECO:0000313" key="7">
    <source>
        <dbReference type="EMBL" id="KAK8757974.1"/>
    </source>
</evidence>
<dbReference type="InterPro" id="IPR023088">
    <property type="entry name" value="PDEase"/>
</dbReference>
<dbReference type="GO" id="GO:0007165">
    <property type="term" value="P:signal transduction"/>
    <property type="evidence" value="ECO:0007669"/>
    <property type="project" value="InterPro"/>
</dbReference>
<feature type="active site" description="Proton donor" evidence="3">
    <location>
        <position position="216"/>
    </location>
</feature>
<feature type="binding site" evidence="4">
    <location>
        <position position="257"/>
    </location>
    <ligand>
        <name>Zn(2+)</name>
        <dbReference type="ChEBI" id="CHEBI:29105"/>
        <label>1</label>
    </ligand>
</feature>
<accession>A0AAQ4D684</accession>
<evidence type="ECO:0000313" key="8">
    <source>
        <dbReference type="Proteomes" id="UP001321473"/>
    </source>
</evidence>
<keyword evidence="5" id="KW-0472">Membrane</keyword>
<name>A0AAQ4D684_AMBAM</name>
<keyword evidence="5" id="KW-1133">Transmembrane helix</keyword>
<keyword evidence="8" id="KW-1185">Reference proteome</keyword>
<dbReference type="AlphaFoldDB" id="A0AAQ4D684"/>
<dbReference type="GO" id="GO:0004114">
    <property type="term" value="F:3',5'-cyclic-nucleotide phosphodiesterase activity"/>
    <property type="evidence" value="ECO:0007669"/>
    <property type="project" value="InterPro"/>
</dbReference>
<evidence type="ECO:0000256" key="4">
    <source>
        <dbReference type="PIRSR" id="PIRSR623088-3"/>
    </source>
</evidence>
<dbReference type="SUPFAM" id="SSF109604">
    <property type="entry name" value="HD-domain/PDEase-like"/>
    <property type="match status" value="1"/>
</dbReference>
<dbReference type="EMBL" id="JARKHS020034622">
    <property type="protein sequence ID" value="KAK8757974.1"/>
    <property type="molecule type" value="Genomic_DNA"/>
</dbReference>
<evidence type="ECO:0000256" key="5">
    <source>
        <dbReference type="SAM" id="Phobius"/>
    </source>
</evidence>
<keyword evidence="1 4" id="KW-0479">Metal-binding</keyword>
<gene>
    <name evidence="7" type="ORF">V5799_004408</name>
</gene>
<dbReference type="PANTHER" id="PTHR11347">
    <property type="entry name" value="CYCLIC NUCLEOTIDE PHOSPHODIESTERASE"/>
    <property type="match status" value="1"/>
</dbReference>
<dbReference type="CDD" id="cd00077">
    <property type="entry name" value="HDc"/>
    <property type="match status" value="1"/>
</dbReference>
<dbReference type="Pfam" id="PF00233">
    <property type="entry name" value="PDEase_I"/>
    <property type="match status" value="1"/>
</dbReference>
<evidence type="ECO:0000259" key="6">
    <source>
        <dbReference type="PROSITE" id="PS51845"/>
    </source>
</evidence>
<dbReference type="PROSITE" id="PS51845">
    <property type="entry name" value="PDEASE_I_2"/>
    <property type="match status" value="1"/>
</dbReference>
<feature type="binding site" evidence="4">
    <location>
        <position position="220"/>
    </location>
    <ligand>
        <name>Zn(2+)</name>
        <dbReference type="ChEBI" id="CHEBI:29105"/>
        <label>1</label>
    </ligand>
</feature>
<dbReference type="Proteomes" id="UP001321473">
    <property type="component" value="Unassembled WGS sequence"/>
</dbReference>
<dbReference type="Gene3D" id="1.10.1300.10">
    <property type="entry name" value="3'5'-cyclic nucleotide phosphodiesterase, catalytic domain"/>
    <property type="match status" value="1"/>
</dbReference>
<keyword evidence="5" id="KW-0812">Transmembrane</keyword>
<dbReference type="InterPro" id="IPR002073">
    <property type="entry name" value="PDEase_catalytic_dom"/>
</dbReference>
<dbReference type="PRINTS" id="PR00387">
    <property type="entry name" value="PDIESTERASE1"/>
</dbReference>
<dbReference type="InterPro" id="IPR003607">
    <property type="entry name" value="HD/PDEase_dom"/>
</dbReference>
<dbReference type="GO" id="GO:0046872">
    <property type="term" value="F:metal ion binding"/>
    <property type="evidence" value="ECO:0007669"/>
    <property type="project" value="UniProtKB-KW"/>
</dbReference>